<dbReference type="PROSITE" id="PS00630">
    <property type="entry name" value="IMP_2"/>
    <property type="match status" value="1"/>
</dbReference>
<dbReference type="PANTHER" id="PTHR20854">
    <property type="entry name" value="INOSITOL MONOPHOSPHATASE"/>
    <property type="match status" value="1"/>
</dbReference>
<feature type="binding site" evidence="7">
    <location>
        <position position="65"/>
    </location>
    <ligand>
        <name>Mg(2+)</name>
        <dbReference type="ChEBI" id="CHEBI:18420"/>
        <label>1</label>
        <note>catalytic</note>
    </ligand>
</feature>
<dbReference type="PANTHER" id="PTHR20854:SF4">
    <property type="entry name" value="INOSITOL-1-MONOPHOSPHATASE-RELATED"/>
    <property type="match status" value="1"/>
</dbReference>
<dbReference type="FunFam" id="3.40.190.80:FF:000002">
    <property type="entry name" value="Inositol-1-monophosphatase"/>
    <property type="match status" value="1"/>
</dbReference>
<dbReference type="Pfam" id="PF00459">
    <property type="entry name" value="Inositol_P"/>
    <property type="match status" value="1"/>
</dbReference>
<evidence type="ECO:0000256" key="4">
    <source>
        <dbReference type="ARBA" id="ARBA00022723"/>
    </source>
</evidence>
<evidence type="ECO:0000256" key="8">
    <source>
        <dbReference type="RuleBase" id="RU364068"/>
    </source>
</evidence>
<keyword evidence="4 7" id="KW-0479">Metal-binding</keyword>
<keyword evidence="10" id="KW-1185">Reference proteome</keyword>
<dbReference type="GO" id="GO:0008934">
    <property type="term" value="F:inositol monophosphate 1-phosphatase activity"/>
    <property type="evidence" value="ECO:0007669"/>
    <property type="project" value="InterPro"/>
</dbReference>
<dbReference type="CDD" id="cd01639">
    <property type="entry name" value="IMPase"/>
    <property type="match status" value="1"/>
</dbReference>
<feature type="binding site" evidence="7">
    <location>
        <position position="86"/>
    </location>
    <ligand>
        <name>Mg(2+)</name>
        <dbReference type="ChEBI" id="CHEBI:18420"/>
        <label>1</label>
        <note>catalytic</note>
    </ligand>
</feature>
<protein>
    <recommendedName>
        <fullName evidence="8">Inositol-1-monophosphatase</fullName>
        <ecNumber evidence="8">3.1.3.25</ecNumber>
    </recommendedName>
</protein>
<dbReference type="InterPro" id="IPR020583">
    <property type="entry name" value="Inositol_monoP_metal-BS"/>
</dbReference>
<keyword evidence="5 8" id="KW-0378">Hydrolase</keyword>
<dbReference type="FunFam" id="3.30.540.10:FF:000003">
    <property type="entry name" value="Inositol-1-monophosphatase"/>
    <property type="match status" value="1"/>
</dbReference>
<keyword evidence="6 7" id="KW-0460">Magnesium</keyword>
<dbReference type="PRINTS" id="PR01959">
    <property type="entry name" value="SBIMPHPHTASE"/>
</dbReference>
<organism evidence="9 10">
    <name type="scientific">Thermotomaculum hydrothermale</name>
    <dbReference type="NCBI Taxonomy" id="981385"/>
    <lineage>
        <taxon>Bacteria</taxon>
        <taxon>Pseudomonadati</taxon>
        <taxon>Acidobacteriota</taxon>
        <taxon>Holophagae</taxon>
        <taxon>Thermotomaculales</taxon>
        <taxon>Thermotomaculaceae</taxon>
        <taxon>Thermotomaculum</taxon>
    </lineage>
</organism>
<evidence type="ECO:0000256" key="6">
    <source>
        <dbReference type="ARBA" id="ARBA00022842"/>
    </source>
</evidence>
<accession>A0A7R6PFG6</accession>
<dbReference type="Proteomes" id="UP000595564">
    <property type="component" value="Chromosome"/>
</dbReference>
<comment type="catalytic activity">
    <reaction evidence="1 8">
        <text>a myo-inositol phosphate + H2O = myo-inositol + phosphate</text>
        <dbReference type="Rhea" id="RHEA:24056"/>
        <dbReference type="ChEBI" id="CHEBI:15377"/>
        <dbReference type="ChEBI" id="CHEBI:17268"/>
        <dbReference type="ChEBI" id="CHEBI:43474"/>
        <dbReference type="ChEBI" id="CHEBI:84139"/>
        <dbReference type="EC" id="3.1.3.25"/>
    </reaction>
</comment>
<feature type="binding site" evidence="7">
    <location>
        <position position="211"/>
    </location>
    <ligand>
        <name>Mg(2+)</name>
        <dbReference type="ChEBI" id="CHEBI:18420"/>
        <label>1</label>
        <note>catalytic</note>
    </ligand>
</feature>
<feature type="binding site" evidence="7">
    <location>
        <position position="83"/>
    </location>
    <ligand>
        <name>Mg(2+)</name>
        <dbReference type="ChEBI" id="CHEBI:18420"/>
        <label>1</label>
        <note>catalytic</note>
    </ligand>
</feature>
<dbReference type="GO" id="GO:0006020">
    <property type="term" value="P:inositol metabolic process"/>
    <property type="evidence" value="ECO:0007669"/>
    <property type="project" value="TreeGrafter"/>
</dbReference>
<evidence type="ECO:0000256" key="1">
    <source>
        <dbReference type="ARBA" id="ARBA00001033"/>
    </source>
</evidence>
<evidence type="ECO:0000256" key="7">
    <source>
        <dbReference type="PIRSR" id="PIRSR600760-2"/>
    </source>
</evidence>
<dbReference type="PRINTS" id="PR00377">
    <property type="entry name" value="IMPHPHTASES"/>
</dbReference>
<dbReference type="InterPro" id="IPR022337">
    <property type="entry name" value="Inositol_monophosphatase_SuhB"/>
</dbReference>
<dbReference type="Gene3D" id="3.30.540.10">
    <property type="entry name" value="Fructose-1,6-Bisphosphatase, subunit A, domain 1"/>
    <property type="match status" value="1"/>
</dbReference>
<dbReference type="GO" id="GO:0046854">
    <property type="term" value="P:phosphatidylinositol phosphate biosynthetic process"/>
    <property type="evidence" value="ECO:0007669"/>
    <property type="project" value="InterPro"/>
</dbReference>
<dbReference type="EC" id="3.1.3.25" evidence="8"/>
<dbReference type="PROSITE" id="PS00629">
    <property type="entry name" value="IMP_1"/>
    <property type="match status" value="1"/>
</dbReference>
<evidence type="ECO:0000313" key="10">
    <source>
        <dbReference type="Proteomes" id="UP000595564"/>
    </source>
</evidence>
<dbReference type="InterPro" id="IPR000760">
    <property type="entry name" value="Inositol_monophosphatase-like"/>
</dbReference>
<dbReference type="InterPro" id="IPR020550">
    <property type="entry name" value="Inositol_monophosphatase_CS"/>
</dbReference>
<reference evidence="9 10" key="1">
    <citation type="journal article" date="2012" name="Extremophiles">
        <title>Thermotomaculum hydrothermale gen. nov., sp. nov., a novel heterotrophic thermophile within the phylum Acidobacteria from a deep-sea hydrothermal vent chimney in the Southern Okinawa Trough.</title>
        <authorList>
            <person name="Izumi H."/>
            <person name="Nunoura T."/>
            <person name="Miyazaki M."/>
            <person name="Mino S."/>
            <person name="Toki T."/>
            <person name="Takai K."/>
            <person name="Sako Y."/>
            <person name="Sawabe T."/>
            <person name="Nakagawa S."/>
        </authorList>
    </citation>
    <scope>NUCLEOTIDE SEQUENCE [LARGE SCALE GENOMIC DNA]</scope>
    <source>
        <strain evidence="9 10">AC55</strain>
    </source>
</reference>
<proteinExistence type="inferred from homology"/>
<dbReference type="Gene3D" id="3.40.190.80">
    <property type="match status" value="1"/>
</dbReference>
<dbReference type="KEGG" id="thyd:TTHT_1246"/>
<dbReference type="InterPro" id="IPR033942">
    <property type="entry name" value="IMPase"/>
</dbReference>
<name>A0A7R6PFG6_9BACT</name>
<evidence type="ECO:0000256" key="3">
    <source>
        <dbReference type="ARBA" id="ARBA00009759"/>
    </source>
</evidence>
<gene>
    <name evidence="9" type="primary">suhB</name>
    <name evidence="9" type="ORF">TTHT_1246</name>
</gene>
<comment type="cofactor">
    <cofactor evidence="2 7 8">
        <name>Mg(2+)</name>
        <dbReference type="ChEBI" id="CHEBI:18420"/>
    </cofactor>
</comment>
<sequence>MNERILLLKELGRIASHILLNYYGKIEDYQFKGSVDILTEADKECEKTIIETILSRFPKDSILAEESGETGNKLKSEFLWVIDPLDGTTNFAHGYPFFAFSCALQKDNETIAALVEIPFLKETFFAKKGEGAYLNEKKIRVSKVSELKKSLLVTGLPYFRAKVVDNLLEKMKKAVLNGQGLRRGGAAAVDLCYIACGRLDGYFEIGLKPWDTAAGVLIVEEAGGKVTDYSGNEFSIYGNEIVATNSLIHNELIEKVLK</sequence>
<dbReference type="EMBL" id="AP017470">
    <property type="protein sequence ID" value="BBB32764.1"/>
    <property type="molecule type" value="Genomic_DNA"/>
</dbReference>
<evidence type="ECO:0000256" key="2">
    <source>
        <dbReference type="ARBA" id="ARBA00001946"/>
    </source>
</evidence>
<feature type="binding site" evidence="7">
    <location>
        <position position="85"/>
    </location>
    <ligand>
        <name>Mg(2+)</name>
        <dbReference type="ChEBI" id="CHEBI:18420"/>
        <label>1</label>
        <note>catalytic</note>
    </ligand>
</feature>
<dbReference type="GO" id="GO:0007165">
    <property type="term" value="P:signal transduction"/>
    <property type="evidence" value="ECO:0007669"/>
    <property type="project" value="TreeGrafter"/>
</dbReference>
<dbReference type="GO" id="GO:0046872">
    <property type="term" value="F:metal ion binding"/>
    <property type="evidence" value="ECO:0007669"/>
    <property type="project" value="UniProtKB-KW"/>
</dbReference>
<evidence type="ECO:0000313" key="9">
    <source>
        <dbReference type="EMBL" id="BBB32764.1"/>
    </source>
</evidence>
<comment type="similarity">
    <text evidence="3 8">Belongs to the inositol monophosphatase superfamily.</text>
</comment>
<dbReference type="SUPFAM" id="SSF56655">
    <property type="entry name" value="Carbohydrate phosphatase"/>
    <property type="match status" value="1"/>
</dbReference>
<dbReference type="AlphaFoldDB" id="A0A7R6PFG6"/>
<dbReference type="RefSeq" id="WP_201327069.1">
    <property type="nucleotide sequence ID" value="NZ_AP017470.1"/>
</dbReference>
<evidence type="ECO:0000256" key="5">
    <source>
        <dbReference type="ARBA" id="ARBA00022801"/>
    </source>
</evidence>